<accession>A0A381NJ09</accession>
<reference evidence="3" key="1">
    <citation type="submission" date="2018-05" db="EMBL/GenBank/DDBJ databases">
        <authorList>
            <person name="Lanie J.A."/>
            <person name="Ng W.-L."/>
            <person name="Kazmierczak K.M."/>
            <person name="Andrzejewski T.M."/>
            <person name="Davidsen T.M."/>
            <person name="Wayne K.J."/>
            <person name="Tettelin H."/>
            <person name="Glass J.I."/>
            <person name="Rusch D."/>
            <person name="Podicherti R."/>
            <person name="Tsui H.-C.T."/>
            <person name="Winkler M.E."/>
        </authorList>
    </citation>
    <scope>NUCLEOTIDE SEQUENCE</scope>
</reference>
<keyword evidence="2" id="KW-0687">Ribonucleoprotein</keyword>
<dbReference type="NCBIfam" id="TIGR00002">
    <property type="entry name" value="S16"/>
    <property type="match status" value="1"/>
</dbReference>
<evidence type="ECO:0000256" key="2">
    <source>
        <dbReference type="ARBA" id="ARBA00023274"/>
    </source>
</evidence>
<dbReference type="GO" id="GO:0015935">
    <property type="term" value="C:small ribosomal subunit"/>
    <property type="evidence" value="ECO:0007669"/>
    <property type="project" value="TreeGrafter"/>
</dbReference>
<evidence type="ECO:0008006" key="4">
    <source>
        <dbReference type="Google" id="ProtNLM"/>
    </source>
</evidence>
<dbReference type="InterPro" id="IPR000307">
    <property type="entry name" value="Ribosomal_bS16"/>
</dbReference>
<dbReference type="SUPFAM" id="SSF54565">
    <property type="entry name" value="Ribosomal protein S16"/>
    <property type="match status" value="1"/>
</dbReference>
<sequence>MLSIRMRRVGSKKQPFYRVVVLDSAKATDGRFVEILGYYNPRTDPETIELDRERLAHWVKRGARASDTVRTLIKRHPIAVAEAEEDTEAATS</sequence>
<dbReference type="GO" id="GO:0005737">
    <property type="term" value="C:cytoplasm"/>
    <property type="evidence" value="ECO:0007669"/>
    <property type="project" value="UniProtKB-ARBA"/>
</dbReference>
<dbReference type="AlphaFoldDB" id="A0A381NJ09"/>
<dbReference type="PANTHER" id="PTHR12919:SF20">
    <property type="entry name" value="SMALL RIBOSOMAL SUBUNIT PROTEIN BS16M"/>
    <property type="match status" value="1"/>
</dbReference>
<organism evidence="3">
    <name type="scientific">marine metagenome</name>
    <dbReference type="NCBI Taxonomy" id="408172"/>
    <lineage>
        <taxon>unclassified sequences</taxon>
        <taxon>metagenomes</taxon>
        <taxon>ecological metagenomes</taxon>
    </lineage>
</organism>
<dbReference type="PANTHER" id="PTHR12919">
    <property type="entry name" value="30S RIBOSOMAL PROTEIN S16"/>
    <property type="match status" value="1"/>
</dbReference>
<name>A0A381NJ09_9ZZZZ</name>
<dbReference type="GO" id="GO:0006412">
    <property type="term" value="P:translation"/>
    <property type="evidence" value="ECO:0007669"/>
    <property type="project" value="InterPro"/>
</dbReference>
<evidence type="ECO:0000313" key="3">
    <source>
        <dbReference type="EMBL" id="SUZ54104.1"/>
    </source>
</evidence>
<dbReference type="InterPro" id="IPR023803">
    <property type="entry name" value="Ribosomal_bS16_dom_sf"/>
</dbReference>
<dbReference type="GO" id="GO:0003735">
    <property type="term" value="F:structural constituent of ribosome"/>
    <property type="evidence" value="ECO:0007669"/>
    <property type="project" value="InterPro"/>
</dbReference>
<gene>
    <name evidence="3" type="ORF">METZ01_LOCUS6958</name>
</gene>
<evidence type="ECO:0000256" key="1">
    <source>
        <dbReference type="ARBA" id="ARBA00022980"/>
    </source>
</evidence>
<protein>
    <recommendedName>
        <fullName evidence="4">30S ribosomal protein S16</fullName>
    </recommendedName>
</protein>
<dbReference type="Gene3D" id="3.30.1320.10">
    <property type="match status" value="1"/>
</dbReference>
<dbReference type="EMBL" id="UINC01000368">
    <property type="protein sequence ID" value="SUZ54104.1"/>
    <property type="molecule type" value="Genomic_DNA"/>
</dbReference>
<proteinExistence type="inferred from homology"/>
<dbReference type="HAMAP" id="MF_00385">
    <property type="entry name" value="Ribosomal_bS16"/>
    <property type="match status" value="1"/>
</dbReference>
<keyword evidence="1" id="KW-0689">Ribosomal protein</keyword>
<dbReference type="Pfam" id="PF00886">
    <property type="entry name" value="Ribosomal_S16"/>
    <property type="match status" value="1"/>
</dbReference>